<dbReference type="Proteomes" id="UP000324595">
    <property type="component" value="Unassembled WGS sequence"/>
</dbReference>
<dbReference type="Pfam" id="PF16264">
    <property type="entry name" value="SatD"/>
    <property type="match status" value="1"/>
</dbReference>
<organism evidence="1 2">
    <name type="scientific">Fodinibius salinus</name>
    <dbReference type="NCBI Taxonomy" id="860790"/>
    <lineage>
        <taxon>Bacteria</taxon>
        <taxon>Pseudomonadati</taxon>
        <taxon>Balneolota</taxon>
        <taxon>Balneolia</taxon>
        <taxon>Balneolales</taxon>
        <taxon>Balneolaceae</taxon>
        <taxon>Fodinibius</taxon>
    </lineage>
</organism>
<dbReference type="AlphaFoldDB" id="A0A5D3YQX4"/>
<dbReference type="OrthoDB" id="7064118at2"/>
<name>A0A5D3YQX4_9BACT</name>
<comment type="caution">
    <text evidence="1">The sequence shown here is derived from an EMBL/GenBank/DDBJ whole genome shotgun (WGS) entry which is preliminary data.</text>
</comment>
<proteinExistence type="predicted"/>
<dbReference type="EMBL" id="VNHY01000001">
    <property type="protein sequence ID" value="TYP95489.1"/>
    <property type="molecule type" value="Genomic_DNA"/>
</dbReference>
<evidence type="ECO:0000313" key="1">
    <source>
        <dbReference type="EMBL" id="TYP95489.1"/>
    </source>
</evidence>
<evidence type="ECO:0000313" key="2">
    <source>
        <dbReference type="Proteomes" id="UP000324595"/>
    </source>
</evidence>
<evidence type="ECO:0008006" key="3">
    <source>
        <dbReference type="Google" id="ProtNLM"/>
    </source>
</evidence>
<accession>A0A5D3YQX4</accession>
<dbReference type="RefSeq" id="WP_148898156.1">
    <property type="nucleotide sequence ID" value="NZ_VNHY01000001.1"/>
</dbReference>
<protein>
    <recommendedName>
        <fullName evidence="3">SatD family (SatD)</fullName>
    </recommendedName>
</protein>
<dbReference type="InterPro" id="IPR032580">
    <property type="entry name" value="SatD"/>
</dbReference>
<gene>
    <name evidence="1" type="ORF">LX73_0795</name>
</gene>
<reference evidence="1 2" key="1">
    <citation type="submission" date="2019-07" db="EMBL/GenBank/DDBJ databases">
        <title>Genomic Encyclopedia of Archaeal and Bacterial Type Strains, Phase II (KMG-II): from individual species to whole genera.</title>
        <authorList>
            <person name="Goeker M."/>
        </authorList>
    </citation>
    <scope>NUCLEOTIDE SEQUENCE [LARGE SCALE GENOMIC DNA]</scope>
    <source>
        <strain evidence="1 2">DSM 21935</strain>
    </source>
</reference>
<keyword evidence="2" id="KW-1185">Reference proteome</keyword>
<sequence length="222" mass="24507">MAKKDMKSVITGDIVNSTKVEGKQYTQLIESLKKSFNCIAELHTDKSSKIIFDIFRGDSFQGLIPNPLAALPASLIIRSSLRKAQPSDSSFNWDARTAIGIGDINSLPDNASEGTGKAYQYSGTSLDQMKTSQRLAIVTPWTTVNNEMQSQTALLDAVISKWSPSQAEIVLELLKGKSRKKISAEFDISQAAVHYRIKGAGWLAIEKFLQRYQNIINQHLAS</sequence>